<dbReference type="PROSITE" id="PS51257">
    <property type="entry name" value="PROKAR_LIPOPROTEIN"/>
    <property type="match status" value="1"/>
</dbReference>
<dbReference type="Pfam" id="PF14032">
    <property type="entry name" value="PknH_C"/>
    <property type="match status" value="1"/>
</dbReference>
<protein>
    <recommendedName>
        <fullName evidence="3">PknH-like extracellular domain-containing protein</fullName>
    </recommendedName>
</protein>
<evidence type="ECO:0000313" key="5">
    <source>
        <dbReference type="Proteomes" id="UP000036513"/>
    </source>
</evidence>
<dbReference type="AlphaFoldDB" id="A0A0J6WKD3"/>
<feature type="compositionally biased region" description="Polar residues" evidence="1">
    <location>
        <begin position="36"/>
        <end position="47"/>
    </location>
</feature>
<comment type="caution">
    <text evidence="4">The sequence shown here is derived from an EMBL/GenBank/DDBJ whole genome shotgun (WGS) entry which is preliminary data.</text>
</comment>
<dbReference type="InterPro" id="IPR038232">
    <property type="entry name" value="PknH-like_Extracell_sf"/>
</dbReference>
<evidence type="ECO:0000313" key="4">
    <source>
        <dbReference type="EMBL" id="KMO82463.1"/>
    </source>
</evidence>
<evidence type="ECO:0000256" key="2">
    <source>
        <dbReference type="SAM" id="SignalP"/>
    </source>
</evidence>
<gene>
    <name evidence="4" type="ORF">MCHLDSM_01086</name>
</gene>
<organism evidence="4 5">
    <name type="scientific">Mycolicibacterium chlorophenolicum</name>
    <dbReference type="NCBI Taxonomy" id="37916"/>
    <lineage>
        <taxon>Bacteria</taxon>
        <taxon>Bacillati</taxon>
        <taxon>Actinomycetota</taxon>
        <taxon>Actinomycetes</taxon>
        <taxon>Mycobacteriales</taxon>
        <taxon>Mycobacteriaceae</taxon>
        <taxon>Mycolicibacterium</taxon>
    </lineage>
</organism>
<evidence type="ECO:0000259" key="3">
    <source>
        <dbReference type="Pfam" id="PF14032"/>
    </source>
</evidence>
<keyword evidence="5" id="KW-1185">Reference proteome</keyword>
<dbReference type="Gene3D" id="3.40.1000.70">
    <property type="entry name" value="PknH-like extracellular domain"/>
    <property type="match status" value="1"/>
</dbReference>
<feature type="chain" id="PRO_5038403209" description="PknH-like extracellular domain-containing protein" evidence="2">
    <location>
        <begin position="20"/>
        <end position="248"/>
    </location>
</feature>
<feature type="signal peptide" evidence="2">
    <location>
        <begin position="1"/>
        <end position="19"/>
    </location>
</feature>
<feature type="domain" description="PknH-like extracellular" evidence="3">
    <location>
        <begin position="61"/>
        <end position="243"/>
    </location>
</feature>
<dbReference type="InterPro" id="IPR026954">
    <property type="entry name" value="PknH-like_Extracell"/>
</dbReference>
<dbReference type="Proteomes" id="UP000036513">
    <property type="component" value="Unassembled WGS sequence"/>
</dbReference>
<reference evidence="4 5" key="1">
    <citation type="journal article" date="2015" name="Genome Biol. Evol.">
        <title>Characterization of Three Mycobacterium spp. with Potential Use in Bioremediation by Genome Sequencing and Comparative Genomics.</title>
        <authorList>
            <person name="Das S."/>
            <person name="Pettersson B.M."/>
            <person name="Behra P.R."/>
            <person name="Ramesh M."/>
            <person name="Dasgupta S."/>
            <person name="Bhattacharya A."/>
            <person name="Kirsebom L.A."/>
        </authorList>
    </citation>
    <scope>NUCLEOTIDE SEQUENCE [LARGE SCALE GENOMIC DNA]</scope>
    <source>
        <strain evidence="4 5">DSM 43826</strain>
    </source>
</reference>
<dbReference type="PATRIC" id="fig|37916.4.peg.963"/>
<sequence length="248" mass="25393" precursor="true">MTMRPRGARAAGAVAVVCAAAVTGCTTTIPGAAHTLRTQPPLMSSTAAPPAGDSPSGGFITPTSLGTKLLKRDAVAATVGDAGLKPIQTYDKPDFSSVMQPQQCDYRAFPARSTAYMSSLLEGMAGEANSDDATGVLAAQVVSSWATVDHPKMVLSTITGEWRLCPDGQAFTSFSNGDTTPWISGPITTASEDRAVSLMTRQKGAAKTCAHVVATHLNTVIEALVCGPGDTVAQASVIADGLVANLRA</sequence>
<dbReference type="SMR" id="A0A0J6WKD3"/>
<keyword evidence="2" id="KW-0732">Signal</keyword>
<feature type="region of interest" description="Disordered" evidence="1">
    <location>
        <begin position="36"/>
        <end position="60"/>
    </location>
</feature>
<accession>A0A0J6WKD3</accession>
<proteinExistence type="predicted"/>
<evidence type="ECO:0000256" key="1">
    <source>
        <dbReference type="SAM" id="MobiDB-lite"/>
    </source>
</evidence>
<name>A0A0J6WKD3_9MYCO</name>
<dbReference type="EMBL" id="JYNL01000009">
    <property type="protein sequence ID" value="KMO82463.1"/>
    <property type="molecule type" value="Genomic_DNA"/>
</dbReference>